<dbReference type="Gene3D" id="3.10.105.10">
    <property type="entry name" value="Dipeptide-binding Protein, Domain 3"/>
    <property type="match status" value="1"/>
</dbReference>
<name>A0A367YZ97_9ACTN</name>
<feature type="chain" id="PRO_5038654702" description="Solute-binding protein family 5 domain-containing protein" evidence="6">
    <location>
        <begin position="23"/>
        <end position="505"/>
    </location>
</feature>
<dbReference type="PANTHER" id="PTHR30290:SF10">
    <property type="entry name" value="PERIPLASMIC OLIGOPEPTIDE-BINDING PROTEIN-RELATED"/>
    <property type="match status" value="1"/>
</dbReference>
<evidence type="ECO:0000256" key="5">
    <source>
        <dbReference type="SAM" id="MobiDB-lite"/>
    </source>
</evidence>
<dbReference type="EMBL" id="QOUI01000001">
    <property type="protein sequence ID" value="RCK71180.1"/>
    <property type="molecule type" value="Genomic_DNA"/>
</dbReference>
<evidence type="ECO:0000313" key="9">
    <source>
        <dbReference type="Proteomes" id="UP000252770"/>
    </source>
</evidence>
<comment type="similarity">
    <text evidence="2">Belongs to the bacterial solute-binding protein 5 family.</text>
</comment>
<evidence type="ECO:0000313" key="8">
    <source>
        <dbReference type="EMBL" id="RCK71180.1"/>
    </source>
</evidence>
<keyword evidence="3" id="KW-0813">Transport</keyword>
<comment type="caution">
    <text evidence="8">The sequence shown here is derived from an EMBL/GenBank/DDBJ whole genome shotgun (WGS) entry which is preliminary data.</text>
</comment>
<dbReference type="Proteomes" id="UP000252770">
    <property type="component" value="Unassembled WGS sequence"/>
</dbReference>
<dbReference type="PANTHER" id="PTHR30290">
    <property type="entry name" value="PERIPLASMIC BINDING COMPONENT OF ABC TRANSPORTER"/>
    <property type="match status" value="1"/>
</dbReference>
<dbReference type="InterPro" id="IPR039424">
    <property type="entry name" value="SBP_5"/>
</dbReference>
<comment type="subcellular location">
    <subcellularLocation>
        <location evidence="1">Cell envelope</location>
    </subcellularLocation>
</comment>
<accession>A0A367YZ97</accession>
<dbReference type="GO" id="GO:0015833">
    <property type="term" value="P:peptide transport"/>
    <property type="evidence" value="ECO:0007669"/>
    <property type="project" value="TreeGrafter"/>
</dbReference>
<gene>
    <name evidence="8" type="ORF">DT076_01600</name>
</gene>
<evidence type="ECO:0000259" key="7">
    <source>
        <dbReference type="Pfam" id="PF00496"/>
    </source>
</evidence>
<evidence type="ECO:0000256" key="1">
    <source>
        <dbReference type="ARBA" id="ARBA00004196"/>
    </source>
</evidence>
<keyword evidence="9" id="KW-1185">Reference proteome</keyword>
<keyword evidence="4 6" id="KW-0732">Signal</keyword>
<dbReference type="AlphaFoldDB" id="A0A367YZ97"/>
<dbReference type="Pfam" id="PF00496">
    <property type="entry name" value="SBP_bac_5"/>
    <property type="match status" value="1"/>
</dbReference>
<feature type="domain" description="Solute-binding protein family 5" evidence="7">
    <location>
        <begin position="95"/>
        <end position="334"/>
    </location>
</feature>
<dbReference type="GO" id="GO:0030313">
    <property type="term" value="C:cell envelope"/>
    <property type="evidence" value="ECO:0007669"/>
    <property type="project" value="UniProtKB-SubCell"/>
</dbReference>
<protein>
    <recommendedName>
        <fullName evidence="7">Solute-binding protein family 5 domain-containing protein</fullName>
    </recommendedName>
</protein>
<dbReference type="InterPro" id="IPR000914">
    <property type="entry name" value="SBP_5_dom"/>
</dbReference>
<evidence type="ECO:0000256" key="2">
    <source>
        <dbReference type="ARBA" id="ARBA00005695"/>
    </source>
</evidence>
<organism evidence="8 9">
    <name type="scientific">Desertihabitans brevis</name>
    <dbReference type="NCBI Taxonomy" id="2268447"/>
    <lineage>
        <taxon>Bacteria</taxon>
        <taxon>Bacillati</taxon>
        <taxon>Actinomycetota</taxon>
        <taxon>Actinomycetes</taxon>
        <taxon>Propionibacteriales</taxon>
        <taxon>Propionibacteriaceae</taxon>
        <taxon>Desertihabitans</taxon>
    </lineage>
</organism>
<dbReference type="RefSeq" id="WP_114124883.1">
    <property type="nucleotide sequence ID" value="NZ_QOUI01000001.1"/>
</dbReference>
<feature type="region of interest" description="Disordered" evidence="5">
    <location>
        <begin position="274"/>
        <end position="293"/>
    </location>
</feature>
<feature type="compositionally biased region" description="Polar residues" evidence="5">
    <location>
        <begin position="274"/>
        <end position="283"/>
    </location>
</feature>
<dbReference type="Gene3D" id="3.90.76.10">
    <property type="entry name" value="Dipeptide-binding Protein, Domain 1"/>
    <property type="match status" value="1"/>
</dbReference>
<feature type="signal peptide" evidence="6">
    <location>
        <begin position="1"/>
        <end position="22"/>
    </location>
</feature>
<evidence type="ECO:0000256" key="4">
    <source>
        <dbReference type="ARBA" id="ARBA00022729"/>
    </source>
</evidence>
<dbReference type="SUPFAM" id="SSF53850">
    <property type="entry name" value="Periplasmic binding protein-like II"/>
    <property type="match status" value="1"/>
</dbReference>
<sequence>MTSRRARARVLGWLAVSVLLLAGCTEPAPPPPAPPPGSPTPTPRPYLTVGTTDRFTQPDPAGVTTQASSGLAYTVFQRLMTVPAVGPDEVPVLKPEAARECVVSSPTTYECTLNEGMTFHNGHELTSSDVKFSIERALRLDVDGTAVPLLSTLRRIETPDELTVRFVLNRPDNQFGFALATPAASIVDEEVYDPDELRPIEQTVVGSGPYRVSELGTDEVRFDRFARYVGPAGGREQTLLVRSFADSGNLEQAMTDRQVDAVWRGLGSAARTRLTTQVESSTDGRSDSGFAPTEIPGARVHRLWWSPTSPARENAAVRVAVRDSLQGERILDSIVPPTVWGYAPAFEVGGEPTTEPRPRRTRLVLSYDSTVPDGEDLANVVRSRLEDGGDLSVQITPDLAEADLFLLDEKAWTSTPSAWLQRYLEHPAPGSTTRVGELMDRYRASTVPEESEGLLSELQQQAAADAVLVPIAQAPEQIWLAQGVTWVPASFGPGHQLTLSGLGRG</sequence>
<dbReference type="Gene3D" id="3.40.190.10">
    <property type="entry name" value="Periplasmic binding protein-like II"/>
    <property type="match status" value="1"/>
</dbReference>
<dbReference type="GO" id="GO:1904680">
    <property type="term" value="F:peptide transmembrane transporter activity"/>
    <property type="evidence" value="ECO:0007669"/>
    <property type="project" value="TreeGrafter"/>
</dbReference>
<reference evidence="8 9" key="1">
    <citation type="submission" date="2018-07" db="EMBL/GenBank/DDBJ databases">
        <title>Desertimonas flava gen. nov. sp. nov.</title>
        <authorList>
            <person name="Liu S."/>
        </authorList>
    </citation>
    <scope>NUCLEOTIDE SEQUENCE [LARGE SCALE GENOMIC DNA]</scope>
    <source>
        <strain evidence="8 9">16Sb5-5</strain>
    </source>
</reference>
<evidence type="ECO:0000256" key="6">
    <source>
        <dbReference type="SAM" id="SignalP"/>
    </source>
</evidence>
<dbReference type="PROSITE" id="PS51257">
    <property type="entry name" value="PROKAR_LIPOPROTEIN"/>
    <property type="match status" value="1"/>
</dbReference>
<proteinExistence type="inferred from homology"/>
<evidence type="ECO:0000256" key="3">
    <source>
        <dbReference type="ARBA" id="ARBA00022448"/>
    </source>
</evidence>